<sequence length="463" mass="50993">MDTSTRVRIWKIGAPYKGKRKTTYKVRWTVAGKPFSEPCSTKALADAFRSKLLSATTDGVPFDTGTGLPVTMLRKESAPKSWYDFACSYVDRMWPESSPGHRRTIADALIPITVAMLSTDRGRPNAKVLRAALRTAFNTRHRDDKHAPDIADALTWAARNTRPVSDLTRPDFLRGFLNAVETKLDGKRVAQDTARLRRTTLGSALEYAIEQGVLSENPLKSVKTKKRKTVTNEVDRRSVANPVQARTLLLAVNGIQRSGPSLVAFFALMYFAALRPEEAANLRKHNLSLPERGWGELHLESAAPEVSGRWTDSGQAREERALKHREEGTGRVVPCSPELTSILHNHLTVFGTTADGRLFRAERGGRVGSSTYGRVWALARQAVLTPEVAASPLARRPYDLRHACVSTWLNAGVEATRVAEWAGHSVAVLLRVYAKCLDGGEQSARQRVQAALGGAPNLDAPWT</sequence>
<evidence type="ECO:0000256" key="3">
    <source>
        <dbReference type="ARBA" id="ARBA00023172"/>
    </source>
</evidence>
<feature type="domain" description="Tyr recombinase" evidence="4">
    <location>
        <begin position="234"/>
        <end position="447"/>
    </location>
</feature>
<evidence type="ECO:0000259" key="4">
    <source>
        <dbReference type="PROSITE" id="PS51898"/>
    </source>
</evidence>
<dbReference type="EMBL" id="NSDM01000001">
    <property type="protein sequence ID" value="MDQ2582609.1"/>
    <property type="molecule type" value="Genomic_DNA"/>
</dbReference>
<evidence type="ECO:0000256" key="2">
    <source>
        <dbReference type="ARBA" id="ARBA00023125"/>
    </source>
</evidence>
<evidence type="ECO:0000313" key="5">
    <source>
        <dbReference type="EMBL" id="MDQ2582609.1"/>
    </source>
</evidence>
<evidence type="ECO:0000313" key="6">
    <source>
        <dbReference type="Proteomes" id="UP001225605"/>
    </source>
</evidence>
<keyword evidence="3" id="KW-0233">DNA recombination</keyword>
<dbReference type="InterPro" id="IPR011010">
    <property type="entry name" value="DNA_brk_join_enz"/>
</dbReference>
<keyword evidence="6" id="KW-1185">Reference proteome</keyword>
<proteinExistence type="inferred from homology"/>
<dbReference type="PANTHER" id="PTHR30349">
    <property type="entry name" value="PHAGE INTEGRASE-RELATED"/>
    <property type="match status" value="1"/>
</dbReference>
<dbReference type="PANTHER" id="PTHR30349:SF64">
    <property type="entry name" value="PROPHAGE INTEGRASE INTD-RELATED"/>
    <property type="match status" value="1"/>
</dbReference>
<dbReference type="PROSITE" id="PS51898">
    <property type="entry name" value="TYR_RECOMBINASE"/>
    <property type="match status" value="1"/>
</dbReference>
<dbReference type="Gene3D" id="1.10.150.130">
    <property type="match status" value="1"/>
</dbReference>
<dbReference type="SUPFAM" id="SSF56349">
    <property type="entry name" value="DNA breaking-rejoining enzymes"/>
    <property type="match status" value="1"/>
</dbReference>
<dbReference type="Proteomes" id="UP001225605">
    <property type="component" value="Unassembled WGS sequence"/>
</dbReference>
<dbReference type="InterPro" id="IPR013762">
    <property type="entry name" value="Integrase-like_cat_sf"/>
</dbReference>
<dbReference type="Gene3D" id="1.10.443.10">
    <property type="entry name" value="Intergrase catalytic core"/>
    <property type="match status" value="1"/>
</dbReference>
<comment type="caution">
    <text evidence="5">The sequence shown here is derived from an EMBL/GenBank/DDBJ whole genome shotgun (WGS) entry which is preliminary data.</text>
</comment>
<dbReference type="RefSeq" id="WP_306743691.1">
    <property type="nucleotide sequence ID" value="NZ_NSDM01000001.1"/>
</dbReference>
<organism evidence="5 6">
    <name type="scientific">Saccharothrix yanglingensis</name>
    <dbReference type="NCBI Taxonomy" id="659496"/>
    <lineage>
        <taxon>Bacteria</taxon>
        <taxon>Bacillati</taxon>
        <taxon>Actinomycetota</taxon>
        <taxon>Actinomycetes</taxon>
        <taxon>Pseudonocardiales</taxon>
        <taxon>Pseudonocardiaceae</taxon>
        <taxon>Saccharothrix</taxon>
    </lineage>
</organism>
<reference evidence="5 6" key="1">
    <citation type="submission" date="2017-06" db="EMBL/GenBank/DDBJ databases">
        <title>Cultured bacterium strain Saccharothrix yanglingensis Hhs.015.</title>
        <authorList>
            <person name="Xia Y."/>
        </authorList>
    </citation>
    <scope>NUCLEOTIDE SEQUENCE [LARGE SCALE GENOMIC DNA]</scope>
    <source>
        <strain evidence="5 6">Hhs.015</strain>
    </source>
</reference>
<accession>A0ABU0WS02</accession>
<dbReference type="InterPro" id="IPR050090">
    <property type="entry name" value="Tyrosine_recombinase_XerCD"/>
</dbReference>
<keyword evidence="2" id="KW-0238">DNA-binding</keyword>
<dbReference type="InterPro" id="IPR002104">
    <property type="entry name" value="Integrase_catalytic"/>
</dbReference>
<gene>
    <name evidence="5" type="ORF">CKY47_01135</name>
</gene>
<comment type="similarity">
    <text evidence="1">Belongs to the 'phage' integrase family.</text>
</comment>
<name>A0ABU0WS02_9PSEU</name>
<evidence type="ECO:0000256" key="1">
    <source>
        <dbReference type="ARBA" id="ARBA00008857"/>
    </source>
</evidence>
<dbReference type="InterPro" id="IPR010998">
    <property type="entry name" value="Integrase_recombinase_N"/>
</dbReference>
<protein>
    <submittedName>
        <fullName evidence="5">Integrase</fullName>
    </submittedName>
</protein>